<name>A0A9P7MI96_9HYPO</name>
<evidence type="ECO:0000313" key="2">
    <source>
        <dbReference type="EMBL" id="KAG5947411.1"/>
    </source>
</evidence>
<sequence>MSTTALSDAQKLADAKALARSFKTWVNSNLAKNKKEPSRQAGKTDAKRSVEVKEQVLTPKSRYNGQALHKGQSSCSGSPKIPVMSSALDFLRRVDQAPATSAAMDSRTTIQAAGTSFDSLGTPLPARKQGPQTDVSLVAVGDQKSDDETNAEQVAGLLDSCSLKETTHVTEDTSGPLLQIFLVLLAEQIDLPPYLQKLRDCAKKNKAIDGASPDGELEPHHQCSESRGSIPSPEKKSQLRFNAPAFVPTGSQDQNVAHDCENELFAPQ</sequence>
<dbReference type="EMBL" id="SRPO01000025">
    <property type="protein sequence ID" value="KAG5947411.1"/>
    <property type="molecule type" value="Genomic_DNA"/>
</dbReference>
<protein>
    <submittedName>
        <fullName evidence="2">Uncharacterized protein</fullName>
    </submittedName>
</protein>
<gene>
    <name evidence="2" type="ORF">E4U60_003060</name>
</gene>
<dbReference type="AlphaFoldDB" id="A0A9P7MI96"/>
<keyword evidence="3" id="KW-1185">Reference proteome</keyword>
<dbReference type="Proteomes" id="UP000706124">
    <property type="component" value="Unassembled WGS sequence"/>
</dbReference>
<organism evidence="2 3">
    <name type="scientific">Claviceps pazoutovae</name>
    <dbReference type="NCBI Taxonomy" id="1649127"/>
    <lineage>
        <taxon>Eukaryota</taxon>
        <taxon>Fungi</taxon>
        <taxon>Dikarya</taxon>
        <taxon>Ascomycota</taxon>
        <taxon>Pezizomycotina</taxon>
        <taxon>Sordariomycetes</taxon>
        <taxon>Hypocreomycetidae</taxon>
        <taxon>Hypocreales</taxon>
        <taxon>Clavicipitaceae</taxon>
        <taxon>Claviceps</taxon>
    </lineage>
</organism>
<accession>A0A9P7MI96</accession>
<feature type="compositionally biased region" description="Basic and acidic residues" evidence="1">
    <location>
        <begin position="33"/>
        <end position="54"/>
    </location>
</feature>
<evidence type="ECO:0000256" key="1">
    <source>
        <dbReference type="SAM" id="MobiDB-lite"/>
    </source>
</evidence>
<feature type="region of interest" description="Disordered" evidence="1">
    <location>
        <begin position="28"/>
        <end position="79"/>
    </location>
</feature>
<reference evidence="2 3" key="1">
    <citation type="journal article" date="2020" name="bioRxiv">
        <title>Whole genome comparisons of ergot fungi reveals the divergence and evolution of species within the genus Claviceps are the result of varying mechanisms driving genome evolution and host range expansion.</title>
        <authorList>
            <person name="Wyka S.A."/>
            <person name="Mondo S.J."/>
            <person name="Liu M."/>
            <person name="Dettman J."/>
            <person name="Nalam V."/>
            <person name="Broders K.D."/>
        </authorList>
    </citation>
    <scope>NUCLEOTIDE SEQUENCE [LARGE SCALE GENOMIC DNA]</scope>
    <source>
        <strain evidence="2 3">CCC 1485</strain>
    </source>
</reference>
<feature type="region of interest" description="Disordered" evidence="1">
    <location>
        <begin position="208"/>
        <end position="268"/>
    </location>
</feature>
<proteinExistence type="predicted"/>
<evidence type="ECO:0000313" key="3">
    <source>
        <dbReference type="Proteomes" id="UP000706124"/>
    </source>
</evidence>
<comment type="caution">
    <text evidence="2">The sequence shown here is derived from an EMBL/GenBank/DDBJ whole genome shotgun (WGS) entry which is preliminary data.</text>
</comment>
<dbReference type="OrthoDB" id="4939544at2759"/>